<keyword evidence="2" id="KW-1003">Cell membrane</keyword>
<dbReference type="RefSeq" id="WP_091840915.1">
    <property type="nucleotide sequence ID" value="NZ_FOAN01000010.1"/>
</dbReference>
<protein>
    <submittedName>
        <fullName evidence="7">Amino acid/amide ABC transporter membrane protein 2, HAAT family</fullName>
    </submittedName>
</protein>
<evidence type="ECO:0000256" key="3">
    <source>
        <dbReference type="ARBA" id="ARBA00022692"/>
    </source>
</evidence>
<dbReference type="GO" id="GO:0005886">
    <property type="term" value="C:plasma membrane"/>
    <property type="evidence" value="ECO:0007669"/>
    <property type="project" value="UniProtKB-SubCell"/>
</dbReference>
<keyword evidence="4 6" id="KW-1133">Transmembrane helix</keyword>
<feature type="transmembrane region" description="Helical" evidence="6">
    <location>
        <begin position="24"/>
        <end position="42"/>
    </location>
</feature>
<evidence type="ECO:0000256" key="5">
    <source>
        <dbReference type="ARBA" id="ARBA00023136"/>
    </source>
</evidence>
<dbReference type="AlphaFoldDB" id="A0A1H7XJF5"/>
<dbReference type="OrthoDB" id="9804361at2"/>
<feature type="transmembrane region" description="Helical" evidence="6">
    <location>
        <begin position="261"/>
        <end position="290"/>
    </location>
</feature>
<keyword evidence="8" id="KW-1185">Reference proteome</keyword>
<evidence type="ECO:0000313" key="8">
    <source>
        <dbReference type="Proteomes" id="UP000199664"/>
    </source>
</evidence>
<keyword evidence="5 6" id="KW-0472">Membrane</keyword>
<evidence type="ECO:0000256" key="6">
    <source>
        <dbReference type="SAM" id="Phobius"/>
    </source>
</evidence>
<organism evidence="7 8">
    <name type="scientific">Bosea lupini</name>
    <dbReference type="NCBI Taxonomy" id="1036779"/>
    <lineage>
        <taxon>Bacteria</taxon>
        <taxon>Pseudomonadati</taxon>
        <taxon>Pseudomonadota</taxon>
        <taxon>Alphaproteobacteria</taxon>
        <taxon>Hyphomicrobiales</taxon>
        <taxon>Boseaceae</taxon>
        <taxon>Bosea</taxon>
    </lineage>
</organism>
<reference evidence="8" key="1">
    <citation type="submission" date="2016-10" db="EMBL/GenBank/DDBJ databases">
        <authorList>
            <person name="Varghese N."/>
            <person name="Submissions S."/>
        </authorList>
    </citation>
    <scope>NUCLEOTIDE SEQUENCE [LARGE SCALE GENOMIC DNA]</scope>
    <source>
        <strain evidence="8">LMG 26383,CCUG 61248,R- 45681</strain>
    </source>
</reference>
<proteinExistence type="predicted"/>
<feature type="transmembrane region" description="Helical" evidence="6">
    <location>
        <begin position="302"/>
        <end position="322"/>
    </location>
</feature>
<gene>
    <name evidence="7" type="ORF">SAMN04515666_11057</name>
</gene>
<feature type="transmembrane region" description="Helical" evidence="6">
    <location>
        <begin position="229"/>
        <end position="249"/>
    </location>
</feature>
<evidence type="ECO:0000313" key="7">
    <source>
        <dbReference type="EMBL" id="SEM34052.1"/>
    </source>
</evidence>
<dbReference type="STRING" id="1036779.SAMN04515666_11057"/>
<evidence type="ECO:0000256" key="4">
    <source>
        <dbReference type="ARBA" id="ARBA00022989"/>
    </source>
</evidence>
<evidence type="ECO:0000256" key="2">
    <source>
        <dbReference type="ARBA" id="ARBA00022475"/>
    </source>
</evidence>
<feature type="transmembrane region" description="Helical" evidence="6">
    <location>
        <begin position="75"/>
        <end position="92"/>
    </location>
</feature>
<dbReference type="Pfam" id="PF02653">
    <property type="entry name" value="BPD_transp_2"/>
    <property type="match status" value="1"/>
</dbReference>
<feature type="transmembrane region" description="Helical" evidence="6">
    <location>
        <begin position="99"/>
        <end position="119"/>
    </location>
</feature>
<feature type="transmembrane region" description="Helical" evidence="6">
    <location>
        <begin position="180"/>
        <end position="208"/>
    </location>
</feature>
<dbReference type="Proteomes" id="UP000199664">
    <property type="component" value="Unassembled WGS sequence"/>
</dbReference>
<name>A0A1H7XJF5_9HYPH</name>
<dbReference type="PANTHER" id="PTHR30482:SF17">
    <property type="entry name" value="ABC TRANSPORTER ATP-BINDING PROTEIN"/>
    <property type="match status" value="1"/>
</dbReference>
<feature type="transmembrane region" description="Helical" evidence="6">
    <location>
        <begin position="125"/>
        <end position="145"/>
    </location>
</feature>
<dbReference type="InterPro" id="IPR001851">
    <property type="entry name" value="ABC_transp_permease"/>
</dbReference>
<dbReference type="GO" id="GO:0015658">
    <property type="term" value="F:branched-chain amino acid transmembrane transporter activity"/>
    <property type="evidence" value="ECO:0007669"/>
    <property type="project" value="InterPro"/>
</dbReference>
<dbReference type="InterPro" id="IPR043428">
    <property type="entry name" value="LivM-like"/>
</dbReference>
<dbReference type="PANTHER" id="PTHR30482">
    <property type="entry name" value="HIGH-AFFINITY BRANCHED-CHAIN AMINO ACID TRANSPORT SYSTEM PERMEASE"/>
    <property type="match status" value="1"/>
</dbReference>
<dbReference type="CDD" id="cd06581">
    <property type="entry name" value="TM_PBP1_LivM_like"/>
    <property type="match status" value="1"/>
</dbReference>
<comment type="subcellular location">
    <subcellularLocation>
        <location evidence="1">Cell membrane</location>
        <topology evidence="1">Multi-pass membrane protein</topology>
    </subcellularLocation>
</comment>
<keyword evidence="3 6" id="KW-0812">Transmembrane</keyword>
<evidence type="ECO:0000256" key="1">
    <source>
        <dbReference type="ARBA" id="ARBA00004651"/>
    </source>
</evidence>
<sequence>MSSITDGTGRVEARPASERRSLPMAARLALLALAAAAPLLFAGDYQLRFLAEILIIGTAVLSLDLLVGFGGLVSLGHAVFFGGAAYAAAIAAQTLGADVVVMLAVGIATGMAAALLMGVVVMRTIALFFLILSLIVGQIVWEVVFHWREVTGGADGLRGFPVLTLHTGFATIPLNNGVALYLAALVLALVAFLAARSFVDAPIGRALLGTRERQLRMSALGYSIPRIRLMALLASGAIAGAAGALYPFVNQYVGPNAVHWTMSAMMIIMLVIGGVGSLYGAFIGAAIYLGIQTYVSSYTDRWQLIVGLVFVLTVMIMPKGVVAGLKAAFGRRNDAEGRS</sequence>
<accession>A0A1H7XJF5</accession>
<dbReference type="EMBL" id="FOAN01000010">
    <property type="protein sequence ID" value="SEM34052.1"/>
    <property type="molecule type" value="Genomic_DNA"/>
</dbReference>